<sequence>MVETAAPQQVAGMRLRELAFGAVTAAGVRAALRLGIPDALGTNPETPDTLAERTDVDPRALRRLLRALASHGIFTEQPDGRFAHNDASRLLRSDTPSSMRHVTLWATEPWTWQVWPRLDEAVREGRSVFADVHGKEFFDYLHADAPESAEVFNQAMTQSSRQAAEDVADVLDLGDARTVADVGGGQGMMLATLLERNSDLRGYLLDLPAVVAQSDPRLRAGGAFADRATLVAGDVRDDVPVAADVYIVKNLLEWDEDSTRRTLANIISAAEPGARVVVIENLVDETSSPKFTTAMDLLLLLNVGGAKHTRDSLVTAMGRAGLATGEITSINPSLHMFDSVVPDE</sequence>
<evidence type="ECO:0000256" key="3">
    <source>
        <dbReference type="ARBA" id="ARBA00022691"/>
    </source>
</evidence>
<evidence type="ECO:0000256" key="1">
    <source>
        <dbReference type="ARBA" id="ARBA00022603"/>
    </source>
</evidence>
<keyword evidence="3" id="KW-0949">S-adenosyl-L-methionine</keyword>
<comment type="caution">
    <text evidence="6">The sequence shown here is derived from an EMBL/GenBank/DDBJ whole genome shotgun (WGS) entry which is preliminary data.</text>
</comment>
<dbReference type="PROSITE" id="PS51683">
    <property type="entry name" value="SAM_OMT_II"/>
    <property type="match status" value="1"/>
</dbReference>
<dbReference type="Pfam" id="PF08100">
    <property type="entry name" value="Dimerisation"/>
    <property type="match status" value="1"/>
</dbReference>
<proteinExistence type="predicted"/>
<dbReference type="SUPFAM" id="SSF53335">
    <property type="entry name" value="S-adenosyl-L-methionine-dependent methyltransferases"/>
    <property type="match status" value="1"/>
</dbReference>
<evidence type="ECO:0000256" key="2">
    <source>
        <dbReference type="ARBA" id="ARBA00022679"/>
    </source>
</evidence>
<dbReference type="Gene3D" id="1.10.287.1350">
    <property type="match status" value="1"/>
</dbReference>
<dbReference type="InterPro" id="IPR001077">
    <property type="entry name" value="COMT_C"/>
</dbReference>
<dbReference type="PANTHER" id="PTHR43712:SF2">
    <property type="entry name" value="O-METHYLTRANSFERASE CICE"/>
    <property type="match status" value="1"/>
</dbReference>
<dbReference type="Proteomes" id="UP001500466">
    <property type="component" value="Unassembled WGS sequence"/>
</dbReference>
<dbReference type="EMBL" id="BAABHS010000012">
    <property type="protein sequence ID" value="GAA4967971.1"/>
    <property type="molecule type" value="Genomic_DNA"/>
</dbReference>
<dbReference type="GO" id="GO:0008168">
    <property type="term" value="F:methyltransferase activity"/>
    <property type="evidence" value="ECO:0007669"/>
    <property type="project" value="UniProtKB-KW"/>
</dbReference>
<organism evidence="6 7">
    <name type="scientific">Yinghuangia aomiensis</name>
    <dbReference type="NCBI Taxonomy" id="676205"/>
    <lineage>
        <taxon>Bacteria</taxon>
        <taxon>Bacillati</taxon>
        <taxon>Actinomycetota</taxon>
        <taxon>Actinomycetes</taxon>
        <taxon>Kitasatosporales</taxon>
        <taxon>Streptomycetaceae</taxon>
        <taxon>Yinghuangia</taxon>
    </lineage>
</organism>
<accession>A0ABP9HD60</accession>
<keyword evidence="1 6" id="KW-0489">Methyltransferase</keyword>
<feature type="domain" description="O-methyltransferase dimerisation" evidence="5">
    <location>
        <begin position="17"/>
        <end position="91"/>
    </location>
</feature>
<dbReference type="Pfam" id="PF00891">
    <property type="entry name" value="Methyltransf_2"/>
    <property type="match status" value="1"/>
</dbReference>
<evidence type="ECO:0000259" key="5">
    <source>
        <dbReference type="Pfam" id="PF08100"/>
    </source>
</evidence>
<name>A0ABP9HD60_9ACTN</name>
<dbReference type="CDD" id="cd02440">
    <property type="entry name" value="AdoMet_MTases"/>
    <property type="match status" value="1"/>
</dbReference>
<dbReference type="Gene3D" id="3.40.50.150">
    <property type="entry name" value="Vaccinia Virus protein VP39"/>
    <property type="match status" value="1"/>
</dbReference>
<dbReference type="InterPro" id="IPR036390">
    <property type="entry name" value="WH_DNA-bd_sf"/>
</dbReference>
<evidence type="ECO:0000313" key="7">
    <source>
        <dbReference type="Proteomes" id="UP001500466"/>
    </source>
</evidence>
<gene>
    <name evidence="6" type="ORF">GCM10023205_36210</name>
</gene>
<feature type="domain" description="O-methyltransferase C-terminal" evidence="4">
    <location>
        <begin position="115"/>
        <end position="321"/>
    </location>
</feature>
<protein>
    <submittedName>
        <fullName evidence="6">Methyltransferase</fullName>
    </submittedName>
</protein>
<keyword evidence="2" id="KW-0808">Transferase</keyword>
<dbReference type="GO" id="GO:0032259">
    <property type="term" value="P:methylation"/>
    <property type="evidence" value="ECO:0007669"/>
    <property type="project" value="UniProtKB-KW"/>
</dbReference>
<dbReference type="InterPro" id="IPR012967">
    <property type="entry name" value="COMT_dimerisation"/>
</dbReference>
<reference evidence="7" key="1">
    <citation type="journal article" date="2019" name="Int. J. Syst. Evol. Microbiol.">
        <title>The Global Catalogue of Microorganisms (GCM) 10K type strain sequencing project: providing services to taxonomists for standard genome sequencing and annotation.</title>
        <authorList>
            <consortium name="The Broad Institute Genomics Platform"/>
            <consortium name="The Broad Institute Genome Sequencing Center for Infectious Disease"/>
            <person name="Wu L."/>
            <person name="Ma J."/>
        </authorList>
    </citation>
    <scope>NUCLEOTIDE SEQUENCE [LARGE SCALE GENOMIC DNA]</scope>
    <source>
        <strain evidence="7">JCM 17986</strain>
    </source>
</reference>
<dbReference type="InterPro" id="IPR016461">
    <property type="entry name" value="COMT-like"/>
</dbReference>
<evidence type="ECO:0000313" key="6">
    <source>
        <dbReference type="EMBL" id="GAA4967971.1"/>
    </source>
</evidence>
<dbReference type="RefSeq" id="WP_345676556.1">
    <property type="nucleotide sequence ID" value="NZ_BAABHS010000012.1"/>
</dbReference>
<dbReference type="Gene3D" id="1.10.10.10">
    <property type="entry name" value="Winged helix-like DNA-binding domain superfamily/Winged helix DNA-binding domain"/>
    <property type="match status" value="1"/>
</dbReference>
<keyword evidence="7" id="KW-1185">Reference proteome</keyword>
<dbReference type="InterPro" id="IPR036388">
    <property type="entry name" value="WH-like_DNA-bd_sf"/>
</dbReference>
<dbReference type="PANTHER" id="PTHR43712">
    <property type="entry name" value="PUTATIVE (AFU_ORTHOLOGUE AFUA_4G14580)-RELATED"/>
    <property type="match status" value="1"/>
</dbReference>
<dbReference type="PIRSF" id="PIRSF005739">
    <property type="entry name" value="O-mtase"/>
    <property type="match status" value="1"/>
</dbReference>
<dbReference type="InterPro" id="IPR029063">
    <property type="entry name" value="SAM-dependent_MTases_sf"/>
</dbReference>
<dbReference type="SUPFAM" id="SSF46785">
    <property type="entry name" value="Winged helix' DNA-binding domain"/>
    <property type="match status" value="1"/>
</dbReference>
<evidence type="ECO:0000259" key="4">
    <source>
        <dbReference type="Pfam" id="PF00891"/>
    </source>
</evidence>